<evidence type="ECO:0008006" key="4">
    <source>
        <dbReference type="Google" id="ProtNLM"/>
    </source>
</evidence>
<dbReference type="HOGENOM" id="CLU_620280_0_0_1"/>
<dbReference type="eggNOG" id="ENOG502RHB7">
    <property type="taxonomic scope" value="Eukaryota"/>
</dbReference>
<feature type="region of interest" description="Disordered" evidence="1">
    <location>
        <begin position="159"/>
        <end position="182"/>
    </location>
</feature>
<dbReference type="PhylomeDB" id="Q54M37"/>
<keyword evidence="3" id="KW-1185">Reference proteome</keyword>
<feature type="region of interest" description="Disordered" evidence="1">
    <location>
        <begin position="249"/>
        <end position="269"/>
    </location>
</feature>
<dbReference type="PANTHER" id="PTHR32556:SF4">
    <property type="entry name" value="F-BOX DOMAIN-CONTAINING PROTEIN"/>
    <property type="match status" value="1"/>
</dbReference>
<dbReference type="PaxDb" id="44689-DDB0186868"/>
<dbReference type="AlphaFoldDB" id="Q54M37"/>
<organism evidence="2 3">
    <name type="scientific">Dictyostelium discoideum</name>
    <name type="common">Social amoeba</name>
    <dbReference type="NCBI Taxonomy" id="44689"/>
    <lineage>
        <taxon>Eukaryota</taxon>
        <taxon>Amoebozoa</taxon>
        <taxon>Evosea</taxon>
        <taxon>Eumycetozoa</taxon>
        <taxon>Dictyostelia</taxon>
        <taxon>Dictyosteliales</taxon>
        <taxon>Dictyosteliaceae</taxon>
        <taxon>Dictyostelium</taxon>
    </lineage>
</organism>
<dbReference type="GeneID" id="8625508"/>
<evidence type="ECO:0000313" key="3">
    <source>
        <dbReference type="Proteomes" id="UP000002195"/>
    </source>
</evidence>
<comment type="caution">
    <text evidence="2">The sequence shown here is derived from an EMBL/GenBank/DDBJ whole genome shotgun (WGS) entry which is preliminary data.</text>
</comment>
<reference evidence="2 3" key="1">
    <citation type="journal article" date="2005" name="Nature">
        <title>The genome of the social amoeba Dictyostelium discoideum.</title>
        <authorList>
            <consortium name="The Dictyostelium discoideum Sequencing Consortium"/>
            <person name="Eichinger L."/>
            <person name="Pachebat J.A."/>
            <person name="Glockner G."/>
            <person name="Rajandream M.A."/>
            <person name="Sucgang R."/>
            <person name="Berriman M."/>
            <person name="Song J."/>
            <person name="Olsen R."/>
            <person name="Szafranski K."/>
            <person name="Xu Q."/>
            <person name="Tunggal B."/>
            <person name="Kummerfeld S."/>
            <person name="Madera M."/>
            <person name="Konfortov B.A."/>
            <person name="Rivero F."/>
            <person name="Bankier A.T."/>
            <person name="Lehmann R."/>
            <person name="Hamlin N."/>
            <person name="Davies R."/>
            <person name="Gaudet P."/>
            <person name="Fey P."/>
            <person name="Pilcher K."/>
            <person name="Chen G."/>
            <person name="Saunders D."/>
            <person name="Sodergren E."/>
            <person name="Davis P."/>
            <person name="Kerhornou A."/>
            <person name="Nie X."/>
            <person name="Hall N."/>
            <person name="Anjard C."/>
            <person name="Hemphill L."/>
            <person name="Bason N."/>
            <person name="Farbrother P."/>
            <person name="Desany B."/>
            <person name="Just E."/>
            <person name="Morio T."/>
            <person name="Rost R."/>
            <person name="Churcher C."/>
            <person name="Cooper J."/>
            <person name="Haydock S."/>
            <person name="van Driessche N."/>
            <person name="Cronin A."/>
            <person name="Goodhead I."/>
            <person name="Muzny D."/>
            <person name="Mourier T."/>
            <person name="Pain A."/>
            <person name="Lu M."/>
            <person name="Harper D."/>
            <person name="Lindsay R."/>
            <person name="Hauser H."/>
            <person name="James K."/>
            <person name="Quiles M."/>
            <person name="Madan Babu M."/>
            <person name="Saito T."/>
            <person name="Buchrieser C."/>
            <person name="Wardroper A."/>
            <person name="Felder M."/>
            <person name="Thangavelu M."/>
            <person name="Johnson D."/>
            <person name="Knights A."/>
            <person name="Loulseged H."/>
            <person name="Mungall K."/>
            <person name="Oliver K."/>
            <person name="Price C."/>
            <person name="Quail M.A."/>
            <person name="Urushihara H."/>
            <person name="Hernandez J."/>
            <person name="Rabbinowitsch E."/>
            <person name="Steffen D."/>
            <person name="Sanders M."/>
            <person name="Ma J."/>
            <person name="Kohara Y."/>
            <person name="Sharp S."/>
            <person name="Simmonds M."/>
            <person name="Spiegler S."/>
            <person name="Tivey A."/>
            <person name="Sugano S."/>
            <person name="White B."/>
            <person name="Walker D."/>
            <person name="Woodward J."/>
            <person name="Winckler T."/>
            <person name="Tanaka Y."/>
            <person name="Shaulsky G."/>
            <person name="Schleicher M."/>
            <person name="Weinstock G."/>
            <person name="Rosenthal A."/>
            <person name="Cox E.C."/>
            <person name="Chisholm R.L."/>
            <person name="Gibbs R."/>
            <person name="Loomis W.F."/>
            <person name="Platzer M."/>
            <person name="Kay R.R."/>
            <person name="Williams J."/>
            <person name="Dear P.H."/>
            <person name="Noegel A.A."/>
            <person name="Barrell B."/>
            <person name="Kuspa A."/>
        </authorList>
    </citation>
    <scope>NUCLEOTIDE SEQUENCE [LARGE SCALE GENOMIC DNA]</scope>
    <source>
        <strain evidence="2 3">AX4</strain>
    </source>
</reference>
<dbReference type="InParanoid" id="Q54M37"/>
<evidence type="ECO:0000256" key="1">
    <source>
        <dbReference type="SAM" id="MobiDB-lite"/>
    </source>
</evidence>
<protein>
    <recommendedName>
        <fullName evidence="4">F-box domain-containing protein</fullName>
    </recommendedName>
</protein>
<dbReference type="KEGG" id="ddi:DDB_G0286227"/>
<dbReference type="EMBL" id="AAFI02000085">
    <property type="protein sequence ID" value="EAL64289.1"/>
    <property type="molecule type" value="Genomic_DNA"/>
</dbReference>
<accession>Q54M37</accession>
<dbReference type="PANTHER" id="PTHR32556">
    <property type="entry name" value="F-BOX DOMAIN-CONTAINING PROTEIN-RELATED-RELATED"/>
    <property type="match status" value="1"/>
</dbReference>
<dbReference type="Proteomes" id="UP000002195">
    <property type="component" value="Unassembled WGS sequence"/>
</dbReference>
<dbReference type="RefSeq" id="XP_637794.1">
    <property type="nucleotide sequence ID" value="XM_632702.1"/>
</dbReference>
<evidence type="ECO:0000313" key="2">
    <source>
        <dbReference type="EMBL" id="EAL64289.1"/>
    </source>
</evidence>
<sequence>MDNIENKYPINIYLQKYLIKIICNHINKKNQKNKLCCIENIKKDFKVKETNFILTLALVCKSWFKTLSNNLIVSKDFHGLTFNEKESELSILKKDNISILKLNQYENDDQFQFRLKNKINQLKNLEKIVVCRYFSQKELIRTEQTFNLEFLNKVFKSSSQSSPLPPPQSSPSSSSSSSPSSQINDTIKIDLHISLYCNIFGFPEIPHATNCQFKVNKLKIDSCCDDESSFAIMDYIKYFNPNKLSIVPSPSHHPSTRQHGGGGDDGETPDPHFKYKKLVDYTPGTKVFSFMEKLSISKVSLQDVLSIKEIYYILKSLPKLQSLSFQMCQNSMIYKFTENELSKQRPIFSWEKPDFYFYFERVRDMLINHKHLSALSIGTACKNKCCKELKQQLSETSKFTETFSQMISSNNSLKSLSLLNFNNREIIDNISASKKIPIKTIK</sequence>
<dbReference type="dictyBase" id="DDB_G0286227"/>
<dbReference type="OMA" id="LICSHIN"/>
<proteinExistence type="predicted"/>
<feature type="compositionally biased region" description="Low complexity" evidence="1">
    <location>
        <begin position="170"/>
        <end position="182"/>
    </location>
</feature>
<name>Q54M37_DICDI</name>
<gene>
    <name evidence="2" type="ORF">DDB_G0286227</name>
</gene>
<dbReference type="VEuPathDB" id="AmoebaDB:DDB_G0286227"/>
<dbReference type="FunCoup" id="Q54M37">
    <property type="interactions" value="2"/>
</dbReference>